<proteinExistence type="predicted"/>
<dbReference type="InParanoid" id="A0A067PKR2"/>
<name>A0A067PKR2_9AGAM</name>
<dbReference type="OrthoDB" id="18412at2759"/>
<evidence type="ECO:0000313" key="3">
    <source>
        <dbReference type="Proteomes" id="UP000027265"/>
    </source>
</evidence>
<dbReference type="AlphaFoldDB" id="A0A067PKR2"/>
<dbReference type="HOGENOM" id="CLU_1299893_0_0_1"/>
<dbReference type="Proteomes" id="UP000027265">
    <property type="component" value="Unassembled WGS sequence"/>
</dbReference>
<keyword evidence="3" id="KW-1185">Reference proteome</keyword>
<evidence type="ECO:0000313" key="2">
    <source>
        <dbReference type="EMBL" id="KDQ51041.1"/>
    </source>
</evidence>
<organism evidence="2 3">
    <name type="scientific">Jaapia argillacea MUCL 33604</name>
    <dbReference type="NCBI Taxonomy" id="933084"/>
    <lineage>
        <taxon>Eukaryota</taxon>
        <taxon>Fungi</taxon>
        <taxon>Dikarya</taxon>
        <taxon>Basidiomycota</taxon>
        <taxon>Agaricomycotina</taxon>
        <taxon>Agaricomycetes</taxon>
        <taxon>Agaricomycetidae</taxon>
        <taxon>Jaapiales</taxon>
        <taxon>Jaapiaceae</taxon>
        <taxon>Jaapia</taxon>
    </lineage>
</organism>
<dbReference type="STRING" id="933084.A0A067PKR2"/>
<accession>A0A067PKR2</accession>
<feature type="compositionally biased region" description="Pro residues" evidence="1">
    <location>
        <begin position="130"/>
        <end position="141"/>
    </location>
</feature>
<evidence type="ECO:0000256" key="1">
    <source>
        <dbReference type="SAM" id="MobiDB-lite"/>
    </source>
</evidence>
<dbReference type="EMBL" id="KL197752">
    <property type="protein sequence ID" value="KDQ51041.1"/>
    <property type="molecule type" value="Genomic_DNA"/>
</dbReference>
<reference evidence="3" key="1">
    <citation type="journal article" date="2014" name="Proc. Natl. Acad. Sci. U.S.A.">
        <title>Extensive sampling of basidiomycete genomes demonstrates inadequacy of the white-rot/brown-rot paradigm for wood decay fungi.</title>
        <authorList>
            <person name="Riley R."/>
            <person name="Salamov A.A."/>
            <person name="Brown D.W."/>
            <person name="Nagy L.G."/>
            <person name="Floudas D."/>
            <person name="Held B.W."/>
            <person name="Levasseur A."/>
            <person name="Lombard V."/>
            <person name="Morin E."/>
            <person name="Otillar R."/>
            <person name="Lindquist E.A."/>
            <person name="Sun H."/>
            <person name="LaButti K.M."/>
            <person name="Schmutz J."/>
            <person name="Jabbour D."/>
            <person name="Luo H."/>
            <person name="Baker S.E."/>
            <person name="Pisabarro A.G."/>
            <person name="Walton J.D."/>
            <person name="Blanchette R.A."/>
            <person name="Henrissat B."/>
            <person name="Martin F."/>
            <person name="Cullen D."/>
            <person name="Hibbett D.S."/>
            <person name="Grigoriev I.V."/>
        </authorList>
    </citation>
    <scope>NUCLEOTIDE SEQUENCE [LARGE SCALE GENOMIC DNA]</scope>
    <source>
        <strain evidence="3">MUCL 33604</strain>
    </source>
</reference>
<feature type="region of interest" description="Disordered" evidence="1">
    <location>
        <begin position="130"/>
        <end position="149"/>
    </location>
</feature>
<protein>
    <submittedName>
        <fullName evidence="2">Uncharacterized protein</fullName>
    </submittedName>
</protein>
<gene>
    <name evidence="2" type="ORF">JAAARDRAFT_199431</name>
</gene>
<sequence length="212" mass="23435">MCITIPPNLIKPLPLGSPLLYNICAITIAYAYTSRHLSLSPLSSPSEENEEPAKLLSTLIPFLIDKKSTVRFESLESVITDLWARFNQKSKKTPEDPTTSKQDFTSHPSRKILLVLSDLYSLFSPPLPSDPPIPISPPPSPQNARPHTPKTHIAHKITFYASQILSTSPFILDTLANELEVQAESMILEELEVGGEVKRVRGGEEAKIVELA</sequence>